<dbReference type="Proteomes" id="UP001260959">
    <property type="component" value="Unassembled WGS sequence"/>
</dbReference>
<proteinExistence type="predicted"/>
<reference evidence="1 2" key="1">
    <citation type="submission" date="2023-08" db="EMBL/GenBank/DDBJ databases">
        <authorList>
            <person name="Maltman C."/>
        </authorList>
    </citation>
    <scope>NUCLEOTIDE SEQUENCE [LARGE SCALE GENOMIC DNA]</scope>
    <source>
        <strain evidence="1 2">ES2</strain>
    </source>
</reference>
<organism evidence="1 2">
    <name type="scientific">Chryseobacterium metallicongregator</name>
    <dbReference type="NCBI Taxonomy" id="3073042"/>
    <lineage>
        <taxon>Bacteria</taxon>
        <taxon>Pseudomonadati</taxon>
        <taxon>Bacteroidota</taxon>
        <taxon>Flavobacteriia</taxon>
        <taxon>Flavobacteriales</taxon>
        <taxon>Weeksellaceae</taxon>
        <taxon>Chryseobacterium group</taxon>
        <taxon>Chryseobacterium</taxon>
    </lineage>
</organism>
<dbReference type="EMBL" id="JAVIXS010000014">
    <property type="protein sequence ID" value="MDR4953544.1"/>
    <property type="molecule type" value="Genomic_DNA"/>
</dbReference>
<keyword evidence="2" id="KW-1185">Reference proteome</keyword>
<dbReference type="RefSeq" id="WP_309522570.1">
    <property type="nucleotide sequence ID" value="NZ_JAVIXS010000014.1"/>
</dbReference>
<evidence type="ECO:0000313" key="1">
    <source>
        <dbReference type="EMBL" id="MDR4953544.1"/>
    </source>
</evidence>
<comment type="caution">
    <text evidence="1">The sequence shown here is derived from an EMBL/GenBank/DDBJ whole genome shotgun (WGS) entry which is preliminary data.</text>
</comment>
<sequence>MIFLSAQPDDTYFIWQLEIQLRNFRSLGILKERIHIVIGYHPKIGLKSDFKVFIHNNHDFALFFLYPDTRKRKKYLSSIRPHLLKKHWKQFPFLEKQCIFYHDSDILLSRIPVIDTHNAMNYVSDTSSYLNCQYISLRADTNLLYKMAELVGISVEIVLRNDDHVGGAQYVLHDMSFEFWDKVEEDSENIFNLLTEYNINEKQKKINLPDYLPKEIHAWYADMWAVLWNLWFFNKEVRLHEEMNFSWPTSPIEYWEINPILHYAGDHEDKKQFFYKRDYVNYAPWYDENLHFIPDTNCSFPIVQLIKKRREELDRQRLELKNFTFCFTEDIGNKYFDKYFFTKENQSIIEIFNSIIVPESLVKEIDTLLKDETYTEIQFTKVYIVDQLFTEAFKKVLDVMILELNKEKFSLQDTDTIIKIKESYNTWPLTITKEIYLIQ</sequence>
<gene>
    <name evidence="1" type="ORF">REB14_15305</name>
</gene>
<evidence type="ECO:0000313" key="2">
    <source>
        <dbReference type="Proteomes" id="UP001260959"/>
    </source>
</evidence>
<name>A0ABU1E6T3_9FLAO</name>
<accession>A0ABU1E6T3</accession>
<protein>
    <submittedName>
        <fullName evidence="1">Uncharacterized protein</fullName>
    </submittedName>
</protein>